<name>A0A6B0R528_9CETA</name>
<evidence type="ECO:0000313" key="1">
    <source>
        <dbReference type="EMBL" id="MXQ84037.1"/>
    </source>
</evidence>
<proteinExistence type="predicted"/>
<gene>
    <name evidence="1" type="ORF">E5288_WYG002626</name>
</gene>
<dbReference type="AlphaFoldDB" id="A0A6B0R528"/>
<evidence type="ECO:0000313" key="2">
    <source>
        <dbReference type="Proteomes" id="UP000322234"/>
    </source>
</evidence>
<reference evidence="1" key="1">
    <citation type="submission" date="2019-10" db="EMBL/GenBank/DDBJ databases">
        <title>The sequence and de novo assembly of the wild yak genome.</title>
        <authorList>
            <person name="Liu Y."/>
        </authorList>
    </citation>
    <scope>NUCLEOTIDE SEQUENCE [LARGE SCALE GENOMIC DNA]</scope>
    <source>
        <strain evidence="1">WY2019</strain>
    </source>
</reference>
<organism evidence="1 2">
    <name type="scientific">Bos mutus</name>
    <name type="common">wild yak</name>
    <dbReference type="NCBI Taxonomy" id="72004"/>
    <lineage>
        <taxon>Eukaryota</taxon>
        <taxon>Metazoa</taxon>
        <taxon>Chordata</taxon>
        <taxon>Craniata</taxon>
        <taxon>Vertebrata</taxon>
        <taxon>Euteleostomi</taxon>
        <taxon>Mammalia</taxon>
        <taxon>Eutheria</taxon>
        <taxon>Laurasiatheria</taxon>
        <taxon>Artiodactyla</taxon>
        <taxon>Ruminantia</taxon>
        <taxon>Pecora</taxon>
        <taxon>Bovidae</taxon>
        <taxon>Bovinae</taxon>
        <taxon>Bos</taxon>
    </lineage>
</organism>
<comment type="caution">
    <text evidence="1">The sequence shown here is derived from an EMBL/GenBank/DDBJ whole genome shotgun (WGS) entry which is preliminary data.</text>
</comment>
<accession>A0A6B0R528</accession>
<dbReference type="Proteomes" id="UP000322234">
    <property type="component" value="Unassembled WGS sequence"/>
</dbReference>
<dbReference type="EMBL" id="VBQZ03000018">
    <property type="protein sequence ID" value="MXQ84037.1"/>
    <property type="molecule type" value="Genomic_DNA"/>
</dbReference>
<keyword evidence="2" id="KW-1185">Reference proteome</keyword>
<protein>
    <submittedName>
        <fullName evidence="1">Uncharacterized protein</fullName>
    </submittedName>
</protein>
<sequence length="224" mass="25127">MAPCPRVPVSSRWLYSGRGCRLLKFDWEICLNTRRSAPQWDILNGKKVQRGRHGASLINISFLRDKISIIETHSNILVEIRFEDSGKKRSLPSSRAAPYVFVVHLLCSVALPPDNNEFDQKVVSGRIWPSQRLPGSESPSGEWEMQLISNDLGIRQDILPEKTSNRVQMVVRGVFGVLSFTVLPYSKAFVTLVLEIMNIHCLIPVTQAPAPSGYLEVSDPAVFL</sequence>